<reference evidence="2" key="1">
    <citation type="submission" date="2020-08" db="EMBL/GenBank/DDBJ databases">
        <title>Multicomponent nature underlies the extraordinary mechanical properties of spider dragline silk.</title>
        <authorList>
            <person name="Kono N."/>
            <person name="Nakamura H."/>
            <person name="Mori M."/>
            <person name="Yoshida Y."/>
            <person name="Ohtoshi R."/>
            <person name="Malay A.D."/>
            <person name="Moran D.A.P."/>
            <person name="Tomita M."/>
            <person name="Numata K."/>
            <person name="Arakawa K."/>
        </authorList>
    </citation>
    <scope>NUCLEOTIDE SEQUENCE</scope>
</reference>
<evidence type="ECO:0000313" key="3">
    <source>
        <dbReference type="Proteomes" id="UP000887013"/>
    </source>
</evidence>
<feature type="compositionally biased region" description="Basic and acidic residues" evidence="1">
    <location>
        <begin position="39"/>
        <end position="53"/>
    </location>
</feature>
<accession>A0A8X6UBV4</accession>
<comment type="caution">
    <text evidence="2">The sequence shown here is derived from an EMBL/GenBank/DDBJ whole genome shotgun (WGS) entry which is preliminary data.</text>
</comment>
<evidence type="ECO:0000313" key="2">
    <source>
        <dbReference type="EMBL" id="GFT94830.1"/>
    </source>
</evidence>
<feature type="compositionally biased region" description="Polar residues" evidence="1">
    <location>
        <begin position="1"/>
        <end position="12"/>
    </location>
</feature>
<dbReference type="Proteomes" id="UP000887013">
    <property type="component" value="Unassembled WGS sequence"/>
</dbReference>
<gene>
    <name evidence="2" type="ORF">NPIL_10181</name>
</gene>
<feature type="region of interest" description="Disordered" evidence="1">
    <location>
        <begin position="1"/>
        <end position="56"/>
    </location>
</feature>
<keyword evidence="3" id="KW-1185">Reference proteome</keyword>
<proteinExistence type="predicted"/>
<evidence type="ECO:0000256" key="1">
    <source>
        <dbReference type="SAM" id="MobiDB-lite"/>
    </source>
</evidence>
<organism evidence="2 3">
    <name type="scientific">Nephila pilipes</name>
    <name type="common">Giant wood spider</name>
    <name type="synonym">Nephila maculata</name>
    <dbReference type="NCBI Taxonomy" id="299642"/>
    <lineage>
        <taxon>Eukaryota</taxon>
        <taxon>Metazoa</taxon>
        <taxon>Ecdysozoa</taxon>
        <taxon>Arthropoda</taxon>
        <taxon>Chelicerata</taxon>
        <taxon>Arachnida</taxon>
        <taxon>Araneae</taxon>
        <taxon>Araneomorphae</taxon>
        <taxon>Entelegynae</taxon>
        <taxon>Araneoidea</taxon>
        <taxon>Nephilidae</taxon>
        <taxon>Nephila</taxon>
    </lineage>
</organism>
<dbReference type="AlphaFoldDB" id="A0A8X6UBV4"/>
<sequence length="74" mass="7951">MMNNQRLNQSLAGTKVLRTQKGGKKSLGEEVHPLSPGGKDQDSFEKEEGKDACDPEEVILQEKTGLGTVIVVGV</sequence>
<name>A0A8X6UBV4_NEPPI</name>
<dbReference type="EMBL" id="BMAW01121614">
    <property type="protein sequence ID" value="GFT94830.1"/>
    <property type="molecule type" value="Genomic_DNA"/>
</dbReference>
<protein>
    <submittedName>
        <fullName evidence="2">Uncharacterized protein</fullName>
    </submittedName>
</protein>